<dbReference type="PANTHER" id="PTHR42989:SF1">
    <property type="entry name" value="FORMATE HYDROGENLYASE SUBUNIT 7-RELATED"/>
    <property type="match status" value="1"/>
</dbReference>
<evidence type="ECO:0000256" key="4">
    <source>
        <dbReference type="ARBA" id="ARBA00022723"/>
    </source>
</evidence>
<keyword evidence="6" id="KW-0411">Iron-sulfur</keyword>
<evidence type="ECO:0000256" key="6">
    <source>
        <dbReference type="ARBA" id="ARBA00023014"/>
    </source>
</evidence>
<evidence type="ECO:0000313" key="9">
    <source>
        <dbReference type="Proteomes" id="UP001329915"/>
    </source>
</evidence>
<protein>
    <submittedName>
        <fullName evidence="8">NADH-quinone oxidoreductase subunit B family protein</fullName>
    </submittedName>
</protein>
<dbReference type="NCBIfam" id="NF005012">
    <property type="entry name" value="PRK06411.1"/>
    <property type="match status" value="1"/>
</dbReference>
<dbReference type="GO" id="GO:0046872">
    <property type="term" value="F:metal ion binding"/>
    <property type="evidence" value="ECO:0007669"/>
    <property type="project" value="UniProtKB-KW"/>
</dbReference>
<evidence type="ECO:0000313" key="8">
    <source>
        <dbReference type="EMBL" id="WRO20748.1"/>
    </source>
</evidence>
<proteinExistence type="inferred from homology"/>
<dbReference type="KEGG" id="dbc:MFMK1_000538"/>
<evidence type="ECO:0000256" key="3">
    <source>
        <dbReference type="ARBA" id="ARBA00022485"/>
    </source>
</evidence>
<name>A0AAU0UJG1_9FIRM</name>
<dbReference type="PANTHER" id="PTHR42989">
    <property type="entry name" value="HYDROGENASE-4 COMPONENT I"/>
    <property type="match status" value="1"/>
</dbReference>
<organism evidence="8 9">
    <name type="scientific">Metallumcola ferriviriculae</name>
    <dbReference type="NCBI Taxonomy" id="3039180"/>
    <lineage>
        <taxon>Bacteria</taxon>
        <taxon>Bacillati</taxon>
        <taxon>Bacillota</taxon>
        <taxon>Clostridia</taxon>
        <taxon>Neomoorellales</taxon>
        <taxon>Desulfitibacteraceae</taxon>
        <taxon>Metallumcola</taxon>
    </lineage>
</organism>
<dbReference type="Gene3D" id="3.40.50.12280">
    <property type="match status" value="1"/>
</dbReference>
<comment type="similarity">
    <text evidence="2">Belongs to the complex I 20 kDa subunit family.</text>
</comment>
<dbReference type="InterPro" id="IPR006137">
    <property type="entry name" value="NADH_UbQ_OxRdtase-like_20kDa"/>
</dbReference>
<keyword evidence="9" id="KW-1185">Reference proteome</keyword>
<comment type="cofactor">
    <cofactor evidence="1">
        <name>[4Fe-4S] cluster</name>
        <dbReference type="ChEBI" id="CHEBI:49883"/>
    </cofactor>
</comment>
<dbReference type="InterPro" id="IPR052375">
    <property type="entry name" value="Complex_I_20kDa-like"/>
</dbReference>
<dbReference type="EMBL" id="CP121694">
    <property type="protein sequence ID" value="WRO20748.1"/>
    <property type="molecule type" value="Genomic_DNA"/>
</dbReference>
<evidence type="ECO:0000256" key="2">
    <source>
        <dbReference type="ARBA" id="ARBA00009173"/>
    </source>
</evidence>
<keyword evidence="5" id="KW-0408">Iron</keyword>
<evidence type="ECO:0000256" key="5">
    <source>
        <dbReference type="ARBA" id="ARBA00023004"/>
    </source>
</evidence>
<gene>
    <name evidence="8" type="ORF">MFMK1_000538</name>
</gene>
<dbReference type="AlphaFoldDB" id="A0AAU0UJG1"/>
<keyword evidence="3" id="KW-0004">4Fe-4S</keyword>
<keyword evidence="4" id="KW-0479">Metal-binding</keyword>
<feature type="domain" description="NADH:ubiquinone oxidoreductase-like 20kDa subunit" evidence="7">
    <location>
        <begin position="39"/>
        <end position="148"/>
    </location>
</feature>
<evidence type="ECO:0000256" key="1">
    <source>
        <dbReference type="ARBA" id="ARBA00001966"/>
    </source>
</evidence>
<dbReference type="Pfam" id="PF01058">
    <property type="entry name" value="Oxidored_q6"/>
    <property type="match status" value="1"/>
</dbReference>
<dbReference type="SUPFAM" id="SSF56770">
    <property type="entry name" value="HydA/Nqo6-like"/>
    <property type="match status" value="1"/>
</dbReference>
<evidence type="ECO:0000259" key="7">
    <source>
        <dbReference type="Pfam" id="PF01058"/>
    </source>
</evidence>
<dbReference type="GO" id="GO:0051539">
    <property type="term" value="F:4 iron, 4 sulfur cluster binding"/>
    <property type="evidence" value="ECO:0007669"/>
    <property type="project" value="UniProtKB-KW"/>
</dbReference>
<dbReference type="Proteomes" id="UP001329915">
    <property type="component" value="Chromosome"/>
</dbReference>
<sequence length="156" mass="17215">MFGIFMKSWRVGIVTRPKQKKNKNFGRSWHIRHVDCGSCNGCDWEMNALLNPVYDLQRYGLDFVASPRHADILMVTGSMTKHLQVALVKTFEATPAPKQVVAVGDCACNGGIFKNSYATLGGVEQVVPVNIKIAGCPPSPQEILDVLTRNLRKSVV</sequence>
<dbReference type="RefSeq" id="WP_366923629.1">
    <property type="nucleotide sequence ID" value="NZ_CP121694.1"/>
</dbReference>
<reference evidence="8 9" key="1">
    <citation type="submission" date="2023-04" db="EMBL/GenBank/DDBJ databases">
        <authorList>
            <person name="Hsu D."/>
        </authorList>
    </citation>
    <scope>NUCLEOTIDE SEQUENCE [LARGE SCALE GENOMIC DNA]</scope>
    <source>
        <strain evidence="8 9">MK1</strain>
    </source>
</reference>
<accession>A0AAU0UJG1</accession>